<keyword evidence="4" id="KW-0319">Glycerol metabolism</keyword>
<dbReference type="AlphaFoldDB" id="A0A0F9HQG3"/>
<dbReference type="GO" id="GO:0004368">
    <property type="term" value="F:glycerol-3-phosphate dehydrogenase (quinone) activity"/>
    <property type="evidence" value="ECO:0007669"/>
    <property type="project" value="InterPro"/>
</dbReference>
<evidence type="ECO:0000256" key="1">
    <source>
        <dbReference type="ARBA" id="ARBA00001974"/>
    </source>
</evidence>
<dbReference type="InterPro" id="IPR036188">
    <property type="entry name" value="FAD/NAD-bd_sf"/>
</dbReference>
<dbReference type="InterPro" id="IPR006076">
    <property type="entry name" value="FAD-dep_OxRdtase"/>
</dbReference>
<dbReference type="InterPro" id="IPR038299">
    <property type="entry name" value="DAO_C_sf"/>
</dbReference>
<gene>
    <name evidence="9" type="ORF">LCGC14_1753850</name>
</gene>
<evidence type="ECO:0000256" key="6">
    <source>
        <dbReference type="ARBA" id="ARBA00023002"/>
    </source>
</evidence>
<evidence type="ECO:0000313" key="9">
    <source>
        <dbReference type="EMBL" id="KKM05467.1"/>
    </source>
</evidence>
<keyword evidence="3" id="KW-0285">Flavoprotein</keyword>
<keyword evidence="5" id="KW-0274">FAD</keyword>
<dbReference type="Gene3D" id="3.50.50.60">
    <property type="entry name" value="FAD/NAD(P)-binding domain"/>
    <property type="match status" value="1"/>
</dbReference>
<comment type="similarity">
    <text evidence="2">Belongs to the FAD-dependent glycerol-3-phosphate dehydrogenase family.</text>
</comment>
<organism evidence="9">
    <name type="scientific">marine sediment metagenome</name>
    <dbReference type="NCBI Taxonomy" id="412755"/>
    <lineage>
        <taxon>unclassified sequences</taxon>
        <taxon>metagenomes</taxon>
        <taxon>ecological metagenomes</taxon>
    </lineage>
</organism>
<reference evidence="9" key="1">
    <citation type="journal article" date="2015" name="Nature">
        <title>Complex archaea that bridge the gap between prokaryotes and eukaryotes.</title>
        <authorList>
            <person name="Spang A."/>
            <person name="Saw J.H."/>
            <person name="Jorgensen S.L."/>
            <person name="Zaremba-Niedzwiedzka K."/>
            <person name="Martijn J."/>
            <person name="Lind A.E."/>
            <person name="van Eijk R."/>
            <person name="Schleper C."/>
            <person name="Guy L."/>
            <person name="Ettema T.J."/>
        </authorList>
    </citation>
    <scope>NUCLEOTIDE SEQUENCE</scope>
</reference>
<dbReference type="SUPFAM" id="SSF51905">
    <property type="entry name" value="FAD/NAD(P)-binding domain"/>
    <property type="match status" value="1"/>
</dbReference>
<evidence type="ECO:0000256" key="5">
    <source>
        <dbReference type="ARBA" id="ARBA00022827"/>
    </source>
</evidence>
<comment type="cofactor">
    <cofactor evidence="1">
        <name>FAD</name>
        <dbReference type="ChEBI" id="CHEBI:57692"/>
    </cofactor>
</comment>
<evidence type="ECO:0000259" key="7">
    <source>
        <dbReference type="Pfam" id="PF01266"/>
    </source>
</evidence>
<evidence type="ECO:0000256" key="2">
    <source>
        <dbReference type="ARBA" id="ARBA00007330"/>
    </source>
</evidence>
<evidence type="ECO:0000256" key="3">
    <source>
        <dbReference type="ARBA" id="ARBA00022630"/>
    </source>
</evidence>
<dbReference type="PRINTS" id="PR01001">
    <property type="entry name" value="FADG3PDH"/>
</dbReference>
<dbReference type="PANTHER" id="PTHR11985:SF35">
    <property type="entry name" value="ANAEROBIC GLYCEROL-3-PHOSPHATE DEHYDROGENASE SUBUNIT A"/>
    <property type="match status" value="1"/>
</dbReference>
<dbReference type="Gene3D" id="1.10.8.870">
    <property type="entry name" value="Alpha-glycerophosphate oxidase, cap domain"/>
    <property type="match status" value="1"/>
</dbReference>
<proteinExistence type="inferred from homology"/>
<dbReference type="InterPro" id="IPR031656">
    <property type="entry name" value="DAO_C"/>
</dbReference>
<dbReference type="PANTHER" id="PTHR11985">
    <property type="entry name" value="GLYCEROL-3-PHOSPHATE DEHYDROGENASE"/>
    <property type="match status" value="1"/>
</dbReference>
<feature type="domain" description="Alpha-glycerophosphate oxidase C-terminal" evidence="8">
    <location>
        <begin position="443"/>
        <end position="541"/>
    </location>
</feature>
<dbReference type="GO" id="GO:0006071">
    <property type="term" value="P:glycerol metabolic process"/>
    <property type="evidence" value="ECO:0007669"/>
    <property type="project" value="UniProtKB-KW"/>
</dbReference>
<dbReference type="SUPFAM" id="SSF54373">
    <property type="entry name" value="FAD-linked reductases, C-terminal domain"/>
    <property type="match status" value="1"/>
</dbReference>
<sequence length="560" mass="64841">MEILEKKLFDKSWNYKNRDKILKNLHETHYDIVIIGAGITGAGVAREAAMRNLKVACIDMQDFAAGTSSRSSKLAHGGIRYLSHGEMDLVKESTTERNWMREHCPTVRPIPFLFVALEGGKYKKRDIIGACKIYDFLSDDKSEFKNFKKHKWHSPTEIFEMEPEFLREGNKGGAVYYDNNVDDARLTIEILKEAVIRGADIVNYCKVNAYIKENGKILGVKCSDVENGNHFEIKGKLVVNSTGIWTDNLLEIYPKDLPKPLIRSTKGVHLQFRRKHVKNKMATIIRSITDERVFFVLPRDKDFTIIGTTDTLYHDDLANPFCTQEDADYLIKSVQHYFPTAELDYDNILSTYAGIRPLVMQKGKSQSDTSRKHIIFYSDDGLLTITGGKLTTWRSMAEDLFKKIEESSIFPNIKCDENFSRQRFIISLEKEVWVNDLKKLKLVIDQDITDHLYQQYGKGALKILELIKEEESLKEKIIDENDFIKAEILYCLRYEPTPHLIDVLCRRTEMALYVDHKKAFKAAQIVAELMVDEYSWDEERKSREIDLYLDYIKKTVSFIN</sequence>
<protein>
    <recommendedName>
        <fullName evidence="10">FAD dependent oxidoreductase domain-containing protein</fullName>
    </recommendedName>
</protein>
<dbReference type="Pfam" id="PF01266">
    <property type="entry name" value="DAO"/>
    <property type="match status" value="1"/>
</dbReference>
<dbReference type="Pfam" id="PF16901">
    <property type="entry name" value="DAO_C"/>
    <property type="match status" value="1"/>
</dbReference>
<evidence type="ECO:0000259" key="8">
    <source>
        <dbReference type="Pfam" id="PF16901"/>
    </source>
</evidence>
<name>A0A0F9HQG3_9ZZZZ</name>
<dbReference type="EMBL" id="LAZR01016215">
    <property type="protein sequence ID" value="KKM05467.1"/>
    <property type="molecule type" value="Genomic_DNA"/>
</dbReference>
<dbReference type="InterPro" id="IPR000447">
    <property type="entry name" value="G3P_DH_FAD-dep"/>
</dbReference>
<dbReference type="Gene3D" id="3.30.9.10">
    <property type="entry name" value="D-Amino Acid Oxidase, subunit A, domain 2"/>
    <property type="match status" value="1"/>
</dbReference>
<accession>A0A0F9HQG3</accession>
<comment type="caution">
    <text evidence="9">The sequence shown here is derived from an EMBL/GenBank/DDBJ whole genome shotgun (WGS) entry which is preliminary data.</text>
</comment>
<feature type="domain" description="FAD dependent oxidoreductase" evidence="7">
    <location>
        <begin position="31"/>
        <end position="392"/>
    </location>
</feature>
<evidence type="ECO:0000256" key="4">
    <source>
        <dbReference type="ARBA" id="ARBA00022798"/>
    </source>
</evidence>
<evidence type="ECO:0008006" key="10">
    <source>
        <dbReference type="Google" id="ProtNLM"/>
    </source>
</evidence>
<dbReference type="GO" id="GO:0046168">
    <property type="term" value="P:glycerol-3-phosphate catabolic process"/>
    <property type="evidence" value="ECO:0007669"/>
    <property type="project" value="TreeGrafter"/>
</dbReference>
<keyword evidence="6" id="KW-0560">Oxidoreductase</keyword>